<proteinExistence type="predicted"/>
<evidence type="ECO:0008006" key="4">
    <source>
        <dbReference type="Google" id="ProtNLM"/>
    </source>
</evidence>
<feature type="transmembrane region" description="Helical" evidence="1">
    <location>
        <begin position="340"/>
        <end position="357"/>
    </location>
</feature>
<feature type="transmembrane region" description="Helical" evidence="1">
    <location>
        <begin position="171"/>
        <end position="191"/>
    </location>
</feature>
<keyword evidence="1" id="KW-0812">Transmembrane</keyword>
<organism evidence="2 3">
    <name type="scientific">Legionella massiliensis</name>
    <dbReference type="NCBI Taxonomy" id="1034943"/>
    <lineage>
        <taxon>Bacteria</taxon>
        <taxon>Pseudomonadati</taxon>
        <taxon>Pseudomonadota</taxon>
        <taxon>Gammaproteobacteria</taxon>
        <taxon>Legionellales</taxon>
        <taxon>Legionellaceae</taxon>
        <taxon>Legionella</taxon>
    </lineage>
</organism>
<dbReference type="PROSITE" id="PS51257">
    <property type="entry name" value="PROKAR_LIPOPROTEIN"/>
    <property type="match status" value="1"/>
</dbReference>
<feature type="transmembrane region" description="Helical" evidence="1">
    <location>
        <begin position="363"/>
        <end position="385"/>
    </location>
</feature>
<dbReference type="OrthoDB" id="5298951at2"/>
<feature type="transmembrane region" description="Helical" evidence="1">
    <location>
        <begin position="197"/>
        <end position="230"/>
    </location>
</feature>
<name>A0A078KTD9_9GAMM</name>
<protein>
    <recommendedName>
        <fullName evidence="4">Glycosyltransferase RgtA/B/C/D-like domain-containing protein</fullName>
    </recommendedName>
</protein>
<dbReference type="EMBL" id="CCSB01000001">
    <property type="protein sequence ID" value="CDZ76227.1"/>
    <property type="molecule type" value="Genomic_DNA"/>
</dbReference>
<feature type="transmembrane region" description="Helical" evidence="1">
    <location>
        <begin position="309"/>
        <end position="328"/>
    </location>
</feature>
<evidence type="ECO:0000256" key="1">
    <source>
        <dbReference type="SAM" id="Phobius"/>
    </source>
</evidence>
<keyword evidence="1" id="KW-0472">Membrane</keyword>
<sequence length="513" mass="57993">MRELIKDSKNHRELLMNLIKHRNLAWIFSFIILGCFILFLIKFATTSPLCCADDAYIAAVSKNLAQGHGYLSTNNSWVQKNFPEKGVLFDPGISTGAPSILSVAIGIYLFGPHPSIPGYVHISLYAVIFMFLLSNIARTTNRTVAGLIFIIFILLIFSTGHKHFEHWFAQLGEILSILLIFTGISVLSFSSPSPTHYFAAGFLIGAAILTKLIIVFYAAAISLIILFQFFQERSFHSIRDSQISISFFIGIAAPIVCFELWKLCILHTDGWVTNWKEMINFISDNGVRSSSYNLGSLLKERWEVVNSHFFLSNYAVIPAIISYPRLFFSLPKSLRCFSKFLSLGLLLQLSYWVFFSAGWPRYLYISIVSGLFLVSIACVAGKGFISRSLMMFSITITLFNGFSAANWASIFNIKTNQALLDAEKISNYIELHYPKEKIMTEWWAHTAALTYLSSNTYRYSIWLEPNNRITLPKLVITNSAFLLHGDDLFTSMLQNSCQIEIKEGNYSLYSCKG</sequence>
<accession>A0A078KTD9</accession>
<reference evidence="2 3" key="1">
    <citation type="submission" date="2014-06" db="EMBL/GenBank/DDBJ databases">
        <authorList>
            <person name="Urmite Genomes Urmite Genomes"/>
        </authorList>
    </citation>
    <scope>NUCLEOTIDE SEQUENCE [LARGE SCALE GENOMIC DNA]</scope>
</reference>
<feature type="transmembrane region" description="Helical" evidence="1">
    <location>
        <begin position="118"/>
        <end position="137"/>
    </location>
</feature>
<evidence type="ECO:0000313" key="2">
    <source>
        <dbReference type="EMBL" id="CDZ76227.1"/>
    </source>
</evidence>
<dbReference type="Proteomes" id="UP000044071">
    <property type="component" value="Unassembled WGS sequence"/>
</dbReference>
<feature type="transmembrane region" description="Helical" evidence="1">
    <location>
        <begin position="143"/>
        <end position="159"/>
    </location>
</feature>
<dbReference type="AlphaFoldDB" id="A0A078KTD9"/>
<gene>
    <name evidence="2" type="ORF">BN59_00494</name>
</gene>
<keyword evidence="3" id="KW-1185">Reference proteome</keyword>
<evidence type="ECO:0000313" key="3">
    <source>
        <dbReference type="Proteomes" id="UP000044071"/>
    </source>
</evidence>
<feature type="transmembrane region" description="Helical" evidence="1">
    <location>
        <begin position="21"/>
        <end position="41"/>
    </location>
</feature>
<keyword evidence="1" id="KW-1133">Transmembrane helix</keyword>
<feature type="transmembrane region" description="Helical" evidence="1">
    <location>
        <begin position="242"/>
        <end position="261"/>
    </location>
</feature>